<feature type="signal peptide" evidence="1">
    <location>
        <begin position="1"/>
        <end position="23"/>
    </location>
</feature>
<dbReference type="Proteomes" id="UP001408356">
    <property type="component" value="Unassembled WGS sequence"/>
</dbReference>
<evidence type="ECO:0000256" key="1">
    <source>
        <dbReference type="SAM" id="SignalP"/>
    </source>
</evidence>
<accession>A0ABR2UW01</accession>
<dbReference type="EMBL" id="JARVKF010000363">
    <property type="protein sequence ID" value="KAK9418618.1"/>
    <property type="molecule type" value="Genomic_DNA"/>
</dbReference>
<protein>
    <submittedName>
        <fullName evidence="2">Fad binding domain-containing protein</fullName>
    </submittedName>
</protein>
<proteinExistence type="predicted"/>
<evidence type="ECO:0000313" key="2">
    <source>
        <dbReference type="EMBL" id="KAK9418618.1"/>
    </source>
</evidence>
<organism evidence="2 3">
    <name type="scientific">Seiridium unicorne</name>
    <dbReference type="NCBI Taxonomy" id="138068"/>
    <lineage>
        <taxon>Eukaryota</taxon>
        <taxon>Fungi</taxon>
        <taxon>Dikarya</taxon>
        <taxon>Ascomycota</taxon>
        <taxon>Pezizomycotina</taxon>
        <taxon>Sordariomycetes</taxon>
        <taxon>Xylariomycetidae</taxon>
        <taxon>Amphisphaeriales</taxon>
        <taxon>Sporocadaceae</taxon>
        <taxon>Seiridium</taxon>
    </lineage>
</organism>
<gene>
    <name evidence="2" type="ORF">SUNI508_07875</name>
</gene>
<keyword evidence="3" id="KW-1185">Reference proteome</keyword>
<feature type="chain" id="PRO_5046189430" evidence="1">
    <location>
        <begin position="24"/>
        <end position="226"/>
    </location>
</feature>
<comment type="caution">
    <text evidence="2">The sequence shown here is derived from an EMBL/GenBank/DDBJ whole genome shotgun (WGS) entry which is preliminary data.</text>
</comment>
<sequence>MNRFAAAALLLLALFPLPVPLFSDYSLFGLLSSRTALFSGQLEALANELTKPDASKETHLMPFFDIQPQVVQLNTLRTHSLAEAVREKAGDRSSPKKPMPDTLKSIKNVLLSFTLRPYPATLLQKWATEGSNVLGLEPELGSLVSILFLTFWENKEDDEKILTTLRAALAANDRDAEARKTLVPFKYLNYGDTVQDPIGSYGSTNIMMEGNMGGNTYIGDHEGWGS</sequence>
<evidence type="ECO:0000313" key="3">
    <source>
        <dbReference type="Proteomes" id="UP001408356"/>
    </source>
</evidence>
<reference evidence="2 3" key="1">
    <citation type="journal article" date="2024" name="J. Plant Pathol.">
        <title>Sequence and assembly of the genome of Seiridium unicorne, isolate CBS 538.82, causal agent of cypress canker disease.</title>
        <authorList>
            <person name="Scali E."/>
            <person name="Rocca G.D."/>
            <person name="Danti R."/>
            <person name="Garbelotto M."/>
            <person name="Barberini S."/>
            <person name="Baroncelli R."/>
            <person name="Emiliani G."/>
        </authorList>
    </citation>
    <scope>NUCLEOTIDE SEQUENCE [LARGE SCALE GENOMIC DNA]</scope>
    <source>
        <strain evidence="2 3">BM-138-508</strain>
    </source>
</reference>
<keyword evidence="1" id="KW-0732">Signal</keyword>
<name>A0ABR2UW01_9PEZI</name>